<sequence length="486" mass="57111">MLTRQVALSILVLTMLFGCKKNNGSNGDYAFIGGEIINPKNKSVVIYNTEGKIVDSIDLDANNRFIHKINNLQAGLYTITHGGEYQMVLLEPNDSIMFRLNTYDFDESLVFTGEGAKKNNYLIKTYLFNEHEEKKLMTYAKMEPEAFHDFIEKRRNKQLEEFNEFLTRSQESEFFKSLMEANINFNSYADKEIYPFAYFGNNKLIHIKDLPEDFYSHRNDIDYNAKHLSRFYSYNRFLFSYIDNIAIDSYYKNNPYHSAFDRHTIDYNKSKLDIIDSIISDKDIKNYLLKYKTRDFVSHNHTEAEANEMLNYYLMKSTSEEDKMYISDLVTSLKLLRQGNPIPRLAIINYDNTEHDLNSIIGKPTIIYFWSSNSKMQYRNSHYKVKSLKSKFPQVDFVSINLNSNDDKSWKAIIDNYDFPTQKEYKFKYPKKARKVLAVNYLNQAIIVDEDATILHPNVNIFKSDFEDMLGSLIEKRHLIAKQSAY</sequence>
<keyword evidence="3" id="KW-1185">Reference proteome</keyword>
<dbReference type="Proteomes" id="UP000533900">
    <property type="component" value="Unassembled WGS sequence"/>
</dbReference>
<dbReference type="AlphaFoldDB" id="A0A842IUG5"/>
<dbReference type="Pfam" id="PF13905">
    <property type="entry name" value="Thioredoxin_8"/>
    <property type="match status" value="1"/>
</dbReference>
<organism evidence="2 3">
    <name type="scientific">Winogradskyella flava</name>
    <dbReference type="NCBI Taxonomy" id="1884876"/>
    <lineage>
        <taxon>Bacteria</taxon>
        <taxon>Pseudomonadati</taxon>
        <taxon>Bacteroidota</taxon>
        <taxon>Flavobacteriia</taxon>
        <taxon>Flavobacteriales</taxon>
        <taxon>Flavobacteriaceae</taxon>
        <taxon>Winogradskyella</taxon>
    </lineage>
</organism>
<dbReference type="PROSITE" id="PS51352">
    <property type="entry name" value="THIOREDOXIN_2"/>
    <property type="match status" value="1"/>
</dbReference>
<accession>A0A842IUG5</accession>
<dbReference type="Gene3D" id="3.40.30.10">
    <property type="entry name" value="Glutaredoxin"/>
    <property type="match status" value="1"/>
</dbReference>
<dbReference type="PROSITE" id="PS51257">
    <property type="entry name" value="PROKAR_LIPOPROTEIN"/>
    <property type="match status" value="1"/>
</dbReference>
<dbReference type="InterPro" id="IPR036249">
    <property type="entry name" value="Thioredoxin-like_sf"/>
</dbReference>
<dbReference type="RefSeq" id="WP_185789097.1">
    <property type="nucleotide sequence ID" value="NZ_JACLCP010000002.1"/>
</dbReference>
<dbReference type="EMBL" id="JACLCP010000002">
    <property type="protein sequence ID" value="MBC2845396.1"/>
    <property type="molecule type" value="Genomic_DNA"/>
</dbReference>
<name>A0A842IUG5_9FLAO</name>
<dbReference type="SUPFAM" id="SSF52833">
    <property type="entry name" value="Thioredoxin-like"/>
    <property type="match status" value="1"/>
</dbReference>
<protein>
    <recommendedName>
        <fullName evidence="1">Thioredoxin domain-containing protein</fullName>
    </recommendedName>
</protein>
<dbReference type="InterPro" id="IPR013766">
    <property type="entry name" value="Thioredoxin_domain"/>
</dbReference>
<proteinExistence type="predicted"/>
<evidence type="ECO:0000313" key="3">
    <source>
        <dbReference type="Proteomes" id="UP000533900"/>
    </source>
</evidence>
<reference evidence="2" key="1">
    <citation type="submission" date="2020-08" db="EMBL/GenBank/DDBJ databases">
        <title>Winogradskyella ouciana sp. nov., isolated from the hadal seawater of the Mariana Trench.</title>
        <authorList>
            <person name="He X."/>
        </authorList>
    </citation>
    <scope>NUCLEOTIDE SEQUENCE [LARGE SCALE GENOMIC DNA]</scope>
    <source>
        <strain evidence="2">KCTC 52348</strain>
    </source>
</reference>
<feature type="domain" description="Thioredoxin" evidence="1">
    <location>
        <begin position="336"/>
        <end position="475"/>
    </location>
</feature>
<comment type="caution">
    <text evidence="2">The sequence shown here is derived from an EMBL/GenBank/DDBJ whole genome shotgun (WGS) entry which is preliminary data.</text>
</comment>
<evidence type="ECO:0000259" key="1">
    <source>
        <dbReference type="PROSITE" id="PS51352"/>
    </source>
</evidence>
<dbReference type="InterPro" id="IPR012336">
    <property type="entry name" value="Thioredoxin-like_fold"/>
</dbReference>
<evidence type="ECO:0000313" key="2">
    <source>
        <dbReference type="EMBL" id="MBC2845396.1"/>
    </source>
</evidence>
<gene>
    <name evidence="2" type="ORF">H7F21_09855</name>
</gene>